<dbReference type="STRING" id="1122142.SAMN02910414_00625"/>
<dbReference type="EMBL" id="FNPG01000007">
    <property type="protein sequence ID" value="SDY05730.1"/>
    <property type="molecule type" value="Genomic_DNA"/>
</dbReference>
<evidence type="ECO:0000256" key="1">
    <source>
        <dbReference type="SAM" id="MobiDB-lite"/>
    </source>
</evidence>
<dbReference type="OrthoDB" id="2056534at2"/>
<proteinExistence type="predicted"/>
<feature type="transmembrane region" description="Helical" evidence="2">
    <location>
        <begin position="336"/>
        <end position="358"/>
    </location>
</feature>
<protein>
    <recommendedName>
        <fullName evidence="5">MucBP domain-containing protein</fullName>
    </recommendedName>
</protein>
<sequence length="364" mass="38086">MKKKMNRLFGFFLAFVLIFTVVRPVEIDAAGLKQTITFRAGDVGSFNLSSSNLKQSSKVGSNSVSKVEIKEKFIRLTVEKGTSIPKAIYDGFGYVISDTTGLYNFFAGALKTNSSYALLNDMKRWGLSDDDFAGKTDISQNKEFVLDYGKIVNPVPYTIRYLDAQSNEAIAAPVIVYGSAGDEITVSPIVINQYATTNQPVTHKLEKGQDNLITFYYAYTGTTYVPGNVITTPATPVTIPAATVATTGGLAAAGAAGAGAGAGAAGAGAGAGAGANIADNPTPAGANPDANVDNPENANGGENAEIDDNKTPKSAGIDDNNNNHEKKSSNFFMNNLVLIIVGIILLTSAFGIGAVIAVSKNKKN</sequence>
<evidence type="ECO:0000256" key="2">
    <source>
        <dbReference type="SAM" id="Phobius"/>
    </source>
</evidence>
<keyword evidence="2" id="KW-0472">Membrane</keyword>
<keyword evidence="2" id="KW-1133">Transmembrane helix</keyword>
<dbReference type="Proteomes" id="UP000183918">
    <property type="component" value="Unassembled WGS sequence"/>
</dbReference>
<gene>
    <name evidence="3" type="ORF">SAMN02910414_00625</name>
</gene>
<name>A0A1H3GRP4_9FIRM</name>
<keyword evidence="4" id="KW-1185">Reference proteome</keyword>
<keyword evidence="2" id="KW-0812">Transmembrane</keyword>
<dbReference type="RefSeq" id="WP_083354414.1">
    <property type="nucleotide sequence ID" value="NZ_FNPG01000007.1"/>
</dbReference>
<organism evidence="3 4">
    <name type="scientific">Lachnobacterium bovis DSM 14045</name>
    <dbReference type="NCBI Taxonomy" id="1122142"/>
    <lineage>
        <taxon>Bacteria</taxon>
        <taxon>Bacillati</taxon>
        <taxon>Bacillota</taxon>
        <taxon>Clostridia</taxon>
        <taxon>Lachnospirales</taxon>
        <taxon>Lachnospiraceae</taxon>
        <taxon>Lachnobacterium</taxon>
    </lineage>
</organism>
<dbReference type="AlphaFoldDB" id="A0A1H3GRP4"/>
<evidence type="ECO:0000313" key="3">
    <source>
        <dbReference type="EMBL" id="SDY05730.1"/>
    </source>
</evidence>
<evidence type="ECO:0008006" key="5">
    <source>
        <dbReference type="Google" id="ProtNLM"/>
    </source>
</evidence>
<accession>A0A1H3GRP4</accession>
<evidence type="ECO:0000313" key="4">
    <source>
        <dbReference type="Proteomes" id="UP000183918"/>
    </source>
</evidence>
<reference evidence="3 4" key="1">
    <citation type="submission" date="2016-10" db="EMBL/GenBank/DDBJ databases">
        <authorList>
            <person name="de Groot N.N."/>
        </authorList>
    </citation>
    <scope>NUCLEOTIDE SEQUENCE [LARGE SCALE GENOMIC DNA]</scope>
    <source>
        <strain evidence="3 4">DSM 14045</strain>
    </source>
</reference>
<feature type="region of interest" description="Disordered" evidence="1">
    <location>
        <begin position="279"/>
        <end position="324"/>
    </location>
</feature>